<dbReference type="OrthoDB" id="9803201at2"/>
<dbReference type="GO" id="GO:0019843">
    <property type="term" value="F:rRNA binding"/>
    <property type="evidence" value="ECO:0007669"/>
    <property type="project" value="UniProtKB-UniRule"/>
</dbReference>
<dbReference type="Proteomes" id="UP000019205">
    <property type="component" value="Chromosome"/>
</dbReference>
<dbReference type="PANTHER" id="PTHR10746">
    <property type="entry name" value="50S RIBOSOMAL PROTEIN L4"/>
    <property type="match status" value="1"/>
</dbReference>
<proteinExistence type="inferred from homology"/>
<comment type="function">
    <text evidence="7">Forms part of the polypeptide exit tunnel.</text>
</comment>
<comment type="subunit">
    <text evidence="7">Part of the 50S ribosomal subunit.</text>
</comment>
<evidence type="ECO:0000256" key="8">
    <source>
        <dbReference type="SAM" id="MobiDB-lite"/>
    </source>
</evidence>
<comment type="similarity">
    <text evidence="1 7">Belongs to the universal ribosomal protein uL4 family.</text>
</comment>
<dbReference type="NCBIfam" id="TIGR03953">
    <property type="entry name" value="rplD_bact"/>
    <property type="match status" value="1"/>
</dbReference>
<dbReference type="GO" id="GO:0005840">
    <property type="term" value="C:ribosome"/>
    <property type="evidence" value="ECO:0007669"/>
    <property type="project" value="UniProtKB-KW"/>
</dbReference>
<dbReference type="PANTHER" id="PTHR10746:SF6">
    <property type="entry name" value="LARGE RIBOSOMAL SUBUNIT PROTEIN UL4M"/>
    <property type="match status" value="1"/>
</dbReference>
<accession>A4A685</accession>
<protein>
    <recommendedName>
        <fullName evidence="6 7">Large ribosomal subunit protein uL4</fullName>
    </recommendedName>
</protein>
<dbReference type="HOGENOM" id="CLU_041575_5_2_6"/>
<keyword evidence="2 7" id="KW-0699">rRNA-binding</keyword>
<keyword evidence="4 7" id="KW-0689">Ribosomal protein</keyword>
<keyword evidence="3 7" id="KW-0694">RNA-binding</keyword>
<dbReference type="GO" id="GO:1990904">
    <property type="term" value="C:ribonucleoprotein complex"/>
    <property type="evidence" value="ECO:0007669"/>
    <property type="project" value="UniProtKB-KW"/>
</dbReference>
<dbReference type="RefSeq" id="WP_008292611.1">
    <property type="nucleotide sequence ID" value="NZ_CM002299.1"/>
</dbReference>
<keyword evidence="5 7" id="KW-0687">Ribonucleoprotein</keyword>
<evidence type="ECO:0000256" key="6">
    <source>
        <dbReference type="ARBA" id="ARBA00035244"/>
    </source>
</evidence>
<evidence type="ECO:0000256" key="7">
    <source>
        <dbReference type="HAMAP-Rule" id="MF_01328"/>
    </source>
</evidence>
<dbReference type="eggNOG" id="COG0088">
    <property type="taxonomic scope" value="Bacteria"/>
</dbReference>
<comment type="caution">
    <text evidence="9">The sequence shown here is derived from an EMBL/GenBank/DDBJ whole genome shotgun (WGS) entry which is preliminary data.</text>
</comment>
<dbReference type="Pfam" id="PF00573">
    <property type="entry name" value="Ribosomal_L4"/>
    <property type="match status" value="1"/>
</dbReference>
<reference evidence="9 10" key="1">
    <citation type="journal article" date="2007" name="Proc. Natl. Acad. Sci. U.S.A.">
        <title>Characterization of a marine gammaproteobacterium capable of aerobic anoxygenic photosynthesis.</title>
        <authorList>
            <person name="Fuchs B.M."/>
            <person name="Spring S."/>
            <person name="Teeling H."/>
            <person name="Quast C."/>
            <person name="Wulf J."/>
            <person name="Schattenhofer M."/>
            <person name="Yan S."/>
            <person name="Ferriera S."/>
            <person name="Johnson J."/>
            <person name="Glockner F.O."/>
            <person name="Amann R."/>
        </authorList>
    </citation>
    <scope>NUCLEOTIDE SEQUENCE [LARGE SCALE GENOMIC DNA]</scope>
    <source>
        <strain evidence="9">KT71</strain>
    </source>
</reference>
<evidence type="ECO:0000256" key="5">
    <source>
        <dbReference type="ARBA" id="ARBA00023274"/>
    </source>
</evidence>
<dbReference type="EMBL" id="AAOA02000002">
    <property type="protein sequence ID" value="EAQ98533.1"/>
    <property type="molecule type" value="Genomic_DNA"/>
</dbReference>
<feature type="region of interest" description="Disordered" evidence="8">
    <location>
        <begin position="44"/>
        <end position="75"/>
    </location>
</feature>
<dbReference type="HAMAP" id="MF_01328_B">
    <property type="entry name" value="Ribosomal_uL4_B"/>
    <property type="match status" value="1"/>
</dbReference>
<dbReference type="Gene3D" id="3.40.1370.10">
    <property type="match status" value="1"/>
</dbReference>
<dbReference type="AlphaFoldDB" id="A4A685"/>
<evidence type="ECO:0000256" key="2">
    <source>
        <dbReference type="ARBA" id="ARBA00022730"/>
    </source>
</evidence>
<evidence type="ECO:0000256" key="3">
    <source>
        <dbReference type="ARBA" id="ARBA00022884"/>
    </source>
</evidence>
<name>A4A685_9GAMM</name>
<keyword evidence="10" id="KW-1185">Reference proteome</keyword>
<dbReference type="STRING" id="314285.KT71_01105"/>
<reference evidence="9 10" key="2">
    <citation type="journal article" date="2009" name="PLoS ONE">
        <title>The photosynthetic apparatus and its regulation in the aerobic gammaproteobacterium Congregibacter litoralis gen. nov., sp. nov.</title>
        <authorList>
            <person name="Spring S."/>
            <person name="Lunsdorf H."/>
            <person name="Fuchs B.M."/>
            <person name="Tindall B.J."/>
        </authorList>
    </citation>
    <scope>NUCLEOTIDE SEQUENCE [LARGE SCALE GENOMIC DNA]</scope>
    <source>
        <strain evidence="9">KT71</strain>
    </source>
</reference>
<gene>
    <name evidence="7" type="primary">rplD</name>
    <name evidence="9" type="ORF">KT71_01105</name>
</gene>
<evidence type="ECO:0000256" key="1">
    <source>
        <dbReference type="ARBA" id="ARBA00010528"/>
    </source>
</evidence>
<dbReference type="GO" id="GO:0003735">
    <property type="term" value="F:structural constituent of ribosome"/>
    <property type="evidence" value="ECO:0007669"/>
    <property type="project" value="InterPro"/>
</dbReference>
<dbReference type="SUPFAM" id="SSF52166">
    <property type="entry name" value="Ribosomal protein L4"/>
    <property type="match status" value="1"/>
</dbReference>
<dbReference type="InterPro" id="IPR023574">
    <property type="entry name" value="Ribosomal_uL4_dom_sf"/>
</dbReference>
<dbReference type="GO" id="GO:0006412">
    <property type="term" value="P:translation"/>
    <property type="evidence" value="ECO:0007669"/>
    <property type="project" value="UniProtKB-UniRule"/>
</dbReference>
<dbReference type="FunFam" id="3.40.1370.10:FF:000001">
    <property type="entry name" value="50S ribosomal protein L4"/>
    <property type="match status" value="1"/>
</dbReference>
<dbReference type="InterPro" id="IPR002136">
    <property type="entry name" value="Ribosomal_uL4"/>
</dbReference>
<organism evidence="9 10">
    <name type="scientific">Congregibacter litoralis KT71</name>
    <dbReference type="NCBI Taxonomy" id="314285"/>
    <lineage>
        <taxon>Bacteria</taxon>
        <taxon>Pseudomonadati</taxon>
        <taxon>Pseudomonadota</taxon>
        <taxon>Gammaproteobacteria</taxon>
        <taxon>Cellvibrionales</taxon>
        <taxon>Halieaceae</taxon>
        <taxon>Congregibacter</taxon>
    </lineage>
</organism>
<evidence type="ECO:0000313" key="10">
    <source>
        <dbReference type="Proteomes" id="UP000019205"/>
    </source>
</evidence>
<dbReference type="InterPro" id="IPR013005">
    <property type="entry name" value="Ribosomal_uL4-like"/>
</dbReference>
<comment type="function">
    <text evidence="7">One of the primary rRNA binding proteins, this protein initially binds near the 5'-end of the 23S rRNA. It is important during the early stages of 50S assembly. It makes multiple contacts with different domains of the 23S rRNA in the assembled 50S subunit and ribosome.</text>
</comment>
<sequence>MELSILKPGNESAGTLSVSDANFAREYNEDLVHQVVTSFLAGARQGTRAQKTRSDVSGGGKKPWRQKGTGRARAGTIRSPIWRSGGVTFAARPQDHSVKVNRKMYRAALKTIMSELTRQDRLVVVETLDLDAPKTKLLVNQLDGYGVNSALLIADQVNENLYLASRNLQKVDVRDVQAIDPVSLLAHDKVMVTVDAIKKIEEMLA</sequence>
<evidence type="ECO:0000256" key="4">
    <source>
        <dbReference type="ARBA" id="ARBA00022980"/>
    </source>
</evidence>
<evidence type="ECO:0000313" key="9">
    <source>
        <dbReference type="EMBL" id="EAQ98533.1"/>
    </source>
</evidence>